<dbReference type="Proteomes" id="UP000006049">
    <property type="component" value="Chromosome"/>
</dbReference>
<dbReference type="RefSeq" id="WP_014782848.1">
    <property type="nucleotide sequence ID" value="NC_018013.1"/>
</dbReference>
<sequence>MQIQGATIMIGSLFWENRNNCIQLKSSIEIAEKRKLWRETKLDMESAKLINLPITYGRKSISRFCTYTMTFSNSVSERGKGYVIPYKEKINIKENFNQLYCQALELAQAEGISKTGENTLVKKWGSVGLKLNTKFIEKNKEAAEKIVEFWKNHFTKLNIELYRIDENEKHSITKTGLLNFDIYESLDDIDYFIATPVSPNIKKYPNGIEIAKAMNESREEYFTYFVENYKNGINTKYDKEILDNLPTKIKAKL</sequence>
<proteinExistence type="predicted"/>
<dbReference type="EMBL" id="CP003280">
    <property type="protein sequence ID" value="AFL81595.1"/>
    <property type="molecule type" value="Genomic_DNA"/>
</dbReference>
<dbReference type="KEGG" id="asl:Aeqsu_2133"/>
<dbReference type="eggNOG" id="ENOG503434Q">
    <property type="taxonomic scope" value="Bacteria"/>
</dbReference>
<accession>I3YX77</accession>
<evidence type="ECO:0000313" key="2">
    <source>
        <dbReference type="Proteomes" id="UP000006049"/>
    </source>
</evidence>
<evidence type="ECO:0000313" key="1">
    <source>
        <dbReference type="EMBL" id="AFL81595.1"/>
    </source>
</evidence>
<dbReference type="STRING" id="746697.Aeqsu_2133"/>
<gene>
    <name evidence="1" type="ordered locus">Aeqsu_2133</name>
</gene>
<dbReference type="OrthoDB" id="8441320at2"/>
<reference evidence="1 2" key="1">
    <citation type="submission" date="2012-06" db="EMBL/GenBank/DDBJ databases">
        <title>The complete genome of Aequorivita sublithincola DSM 14238.</title>
        <authorList>
            <consortium name="US DOE Joint Genome Institute (JGI-PGF)"/>
            <person name="Lucas S."/>
            <person name="Copeland A."/>
            <person name="Lapidus A."/>
            <person name="Goodwin L."/>
            <person name="Pitluck S."/>
            <person name="Peters L."/>
            <person name="Munk A.C.C."/>
            <person name="Kyrpides N."/>
            <person name="Mavromatis K."/>
            <person name="Pagani I."/>
            <person name="Ivanova N."/>
            <person name="Ovchinnikova G."/>
            <person name="Zeytun A."/>
            <person name="Detter J.C."/>
            <person name="Han C."/>
            <person name="Land M."/>
            <person name="Hauser L."/>
            <person name="Markowitz V."/>
            <person name="Cheng J.-F."/>
            <person name="Hugenholtz P."/>
            <person name="Woyke T."/>
            <person name="Wu D."/>
            <person name="Tindall B."/>
            <person name="Faehnrich R."/>
            <person name="Brambilla E."/>
            <person name="Klenk H.-P."/>
            <person name="Eisen J.A."/>
        </authorList>
    </citation>
    <scope>NUCLEOTIDE SEQUENCE [LARGE SCALE GENOMIC DNA]</scope>
    <source>
        <strain evidence="2">DSM 14238 / LMG 21431 / ACAM 643 / 9-3</strain>
    </source>
</reference>
<dbReference type="AlphaFoldDB" id="I3YX77"/>
<keyword evidence="2" id="KW-1185">Reference proteome</keyword>
<dbReference type="HOGENOM" id="CLU_1096822_0_0_10"/>
<protein>
    <submittedName>
        <fullName evidence="1">Uncharacterized protein</fullName>
    </submittedName>
</protein>
<organism evidence="1 2">
    <name type="scientific">Aequorivita sublithincola (strain DSM 14238 / LMG 21431 / ACAM 643 / 9-3)</name>
    <dbReference type="NCBI Taxonomy" id="746697"/>
    <lineage>
        <taxon>Bacteria</taxon>
        <taxon>Pseudomonadati</taxon>
        <taxon>Bacteroidota</taxon>
        <taxon>Flavobacteriia</taxon>
        <taxon>Flavobacteriales</taxon>
        <taxon>Flavobacteriaceae</taxon>
        <taxon>Aequorivita</taxon>
    </lineage>
</organism>
<name>I3YX77_AEQSU</name>